<gene>
    <name evidence="2" type="ORF">J2853_007070</name>
</gene>
<accession>A0ABT9QM89</accession>
<dbReference type="InterPro" id="IPR005149">
    <property type="entry name" value="Tscrpt_reg_PadR_N"/>
</dbReference>
<dbReference type="InterPro" id="IPR052509">
    <property type="entry name" value="Metal_resp_DNA-bind_regulator"/>
</dbReference>
<comment type="caution">
    <text evidence="2">The sequence shown here is derived from an EMBL/GenBank/DDBJ whole genome shotgun (WGS) entry which is preliminary data.</text>
</comment>
<protein>
    <submittedName>
        <fullName evidence="2">DNA-binding PadR family transcriptional regulator</fullName>
    </submittedName>
</protein>
<evidence type="ECO:0000313" key="2">
    <source>
        <dbReference type="EMBL" id="MDP9847859.1"/>
    </source>
</evidence>
<dbReference type="Pfam" id="PF03551">
    <property type="entry name" value="PadR"/>
    <property type="match status" value="1"/>
</dbReference>
<dbReference type="EMBL" id="JAUSQU010000001">
    <property type="protein sequence ID" value="MDP9847859.1"/>
    <property type="molecule type" value="Genomic_DNA"/>
</dbReference>
<dbReference type="Gene3D" id="1.10.10.10">
    <property type="entry name" value="Winged helix-like DNA-binding domain superfamily/Winged helix DNA-binding domain"/>
    <property type="match status" value="1"/>
</dbReference>
<evidence type="ECO:0000259" key="1">
    <source>
        <dbReference type="Pfam" id="PF03551"/>
    </source>
</evidence>
<dbReference type="GO" id="GO:0003677">
    <property type="term" value="F:DNA binding"/>
    <property type="evidence" value="ECO:0007669"/>
    <property type="project" value="UniProtKB-KW"/>
</dbReference>
<evidence type="ECO:0000313" key="3">
    <source>
        <dbReference type="Proteomes" id="UP001225356"/>
    </source>
</evidence>
<dbReference type="InterPro" id="IPR036390">
    <property type="entry name" value="WH_DNA-bd_sf"/>
</dbReference>
<dbReference type="SUPFAM" id="SSF46785">
    <property type="entry name" value="Winged helix' DNA-binding domain"/>
    <property type="match status" value="1"/>
</dbReference>
<reference evidence="2 3" key="1">
    <citation type="submission" date="2023-07" db="EMBL/GenBank/DDBJ databases">
        <title>Sequencing the genomes of 1000 actinobacteria strains.</title>
        <authorList>
            <person name="Klenk H.-P."/>
        </authorList>
    </citation>
    <scope>NUCLEOTIDE SEQUENCE [LARGE SCALE GENOMIC DNA]</scope>
    <source>
        <strain evidence="2 3">DSM 46740</strain>
    </source>
</reference>
<dbReference type="PANTHER" id="PTHR33169">
    <property type="entry name" value="PADR-FAMILY TRANSCRIPTIONAL REGULATOR"/>
    <property type="match status" value="1"/>
</dbReference>
<organism evidence="2 3">
    <name type="scientific">Streptosporangium lutulentum</name>
    <dbReference type="NCBI Taxonomy" id="1461250"/>
    <lineage>
        <taxon>Bacteria</taxon>
        <taxon>Bacillati</taxon>
        <taxon>Actinomycetota</taxon>
        <taxon>Actinomycetes</taxon>
        <taxon>Streptosporangiales</taxon>
        <taxon>Streptosporangiaceae</taxon>
        <taxon>Streptosporangium</taxon>
    </lineage>
</organism>
<sequence>MGKMTEPTYFILSALLDGPLHGYGIILRTQEQSGGQVRIAVATMYRTLDRLEEERLVAADHEQVVDGRVRRYYRITDEGTEAVRAEAARLQQAVNLVIGRIAVAGA</sequence>
<keyword evidence="3" id="KW-1185">Reference proteome</keyword>
<dbReference type="RefSeq" id="WP_307564906.1">
    <property type="nucleotide sequence ID" value="NZ_JAUSQU010000001.1"/>
</dbReference>
<name>A0ABT9QM89_9ACTN</name>
<dbReference type="Proteomes" id="UP001225356">
    <property type="component" value="Unassembled WGS sequence"/>
</dbReference>
<proteinExistence type="predicted"/>
<keyword evidence="2" id="KW-0238">DNA-binding</keyword>
<dbReference type="InterPro" id="IPR036388">
    <property type="entry name" value="WH-like_DNA-bd_sf"/>
</dbReference>
<feature type="domain" description="Transcription regulator PadR N-terminal" evidence="1">
    <location>
        <begin position="11"/>
        <end position="84"/>
    </location>
</feature>
<dbReference type="PANTHER" id="PTHR33169:SF13">
    <property type="entry name" value="PADR-FAMILY TRANSCRIPTIONAL REGULATOR"/>
    <property type="match status" value="1"/>
</dbReference>